<proteinExistence type="predicted"/>
<gene>
    <name evidence="1" type="ORF">IE53DRAFT_318810</name>
</gene>
<protein>
    <submittedName>
        <fullName evidence="1">DnaJ-domain-containing protein</fullName>
    </submittedName>
</protein>
<keyword evidence="2" id="KW-1185">Reference proteome</keyword>
<sequence length="309" mass="34686">MQLSSNFSLVFTFLSWSFLPSIVTKFLLTLLYSFSILPKPSNPSQAATHAHSARAFAILAYLAYSFSQTIQTLPPNYYQLLELPLDVDPDAVKKSFRSLARKYHPDKVGDRGQALFILLRKAHDVLQDPVKRFAYDRFGPEVLDWRDAISLREHMIKGLKSSIGFYIVNPIVYAIINYFGGGNKGGSDFWRLALLFSMLSLELHLLLSQNYPFLPRILLPRTTIHQFISVLHEVFTITLLASQQLGPVLKSLDRHALDQMLVGGAIGTDQDKDPNELSRQMEVVASLSAELQQKSSANLSRCVSLVAAE</sequence>
<accession>A0ACD0NSD5</accession>
<evidence type="ECO:0000313" key="2">
    <source>
        <dbReference type="Proteomes" id="UP000245626"/>
    </source>
</evidence>
<name>A0ACD0NSD5_9BASI</name>
<dbReference type="Proteomes" id="UP000245626">
    <property type="component" value="Unassembled WGS sequence"/>
</dbReference>
<dbReference type="EMBL" id="KZ820148">
    <property type="protein sequence ID" value="PWN48743.1"/>
    <property type="molecule type" value="Genomic_DNA"/>
</dbReference>
<evidence type="ECO:0000313" key="1">
    <source>
        <dbReference type="EMBL" id="PWN48743.1"/>
    </source>
</evidence>
<organism evidence="1 2">
    <name type="scientific">Violaceomyces palustris</name>
    <dbReference type="NCBI Taxonomy" id="1673888"/>
    <lineage>
        <taxon>Eukaryota</taxon>
        <taxon>Fungi</taxon>
        <taxon>Dikarya</taxon>
        <taxon>Basidiomycota</taxon>
        <taxon>Ustilaginomycotina</taxon>
        <taxon>Ustilaginomycetes</taxon>
        <taxon>Violaceomycetales</taxon>
        <taxon>Violaceomycetaceae</taxon>
        <taxon>Violaceomyces</taxon>
    </lineage>
</organism>
<reference evidence="1 2" key="1">
    <citation type="journal article" date="2018" name="Mol. Biol. Evol.">
        <title>Broad Genomic Sampling Reveals a Smut Pathogenic Ancestry of the Fungal Clade Ustilaginomycotina.</title>
        <authorList>
            <person name="Kijpornyongpan T."/>
            <person name="Mondo S.J."/>
            <person name="Barry K."/>
            <person name="Sandor L."/>
            <person name="Lee J."/>
            <person name="Lipzen A."/>
            <person name="Pangilinan J."/>
            <person name="LaButti K."/>
            <person name="Hainaut M."/>
            <person name="Henrissat B."/>
            <person name="Grigoriev I.V."/>
            <person name="Spatafora J.W."/>
            <person name="Aime M.C."/>
        </authorList>
    </citation>
    <scope>NUCLEOTIDE SEQUENCE [LARGE SCALE GENOMIC DNA]</scope>
    <source>
        <strain evidence="1 2">SA 807</strain>
    </source>
</reference>